<feature type="compositionally biased region" description="Polar residues" evidence="1">
    <location>
        <begin position="1"/>
        <end position="20"/>
    </location>
</feature>
<comment type="caution">
    <text evidence="2">The sequence shown here is derived from an EMBL/GenBank/DDBJ whole genome shotgun (WGS) entry which is preliminary data.</text>
</comment>
<reference evidence="2 3" key="1">
    <citation type="journal article" date="2018" name="PLoS Genet.">
        <title>Population sequencing reveals clonal diversity and ancestral inbreeding in the grapevine cultivar Chardonnay.</title>
        <authorList>
            <person name="Roach M.J."/>
            <person name="Johnson D.L."/>
            <person name="Bohlmann J."/>
            <person name="van Vuuren H.J."/>
            <person name="Jones S.J."/>
            <person name="Pretorius I.S."/>
            <person name="Schmidt S.A."/>
            <person name="Borneman A.R."/>
        </authorList>
    </citation>
    <scope>NUCLEOTIDE SEQUENCE [LARGE SCALE GENOMIC DNA]</scope>
    <source>
        <strain evidence="3">cv. Chardonnay</strain>
        <tissue evidence="2">Leaf</tissue>
    </source>
</reference>
<accession>A0A438KAQ8</accession>
<dbReference type="AlphaFoldDB" id="A0A438KAQ8"/>
<evidence type="ECO:0000313" key="2">
    <source>
        <dbReference type="EMBL" id="RVX18274.1"/>
    </source>
</evidence>
<dbReference type="EMBL" id="QGNW01000011">
    <property type="protein sequence ID" value="RVX18274.1"/>
    <property type="molecule type" value="Genomic_DNA"/>
</dbReference>
<sequence>MSQTHKGSVLSNTTLIVTTRQTDEKASHLLTDSPESHPIRRKPPTHFAGDSPSWTTSGLQGFTRPSTSLLSKLLASTLVIWRFHYLGFEDFD</sequence>
<dbReference type="Proteomes" id="UP000288805">
    <property type="component" value="Unassembled WGS sequence"/>
</dbReference>
<feature type="region of interest" description="Disordered" evidence="1">
    <location>
        <begin position="1"/>
        <end position="54"/>
    </location>
</feature>
<name>A0A438KAQ8_VITVI</name>
<evidence type="ECO:0000313" key="3">
    <source>
        <dbReference type="Proteomes" id="UP000288805"/>
    </source>
</evidence>
<proteinExistence type="predicted"/>
<organism evidence="2 3">
    <name type="scientific">Vitis vinifera</name>
    <name type="common">Grape</name>
    <dbReference type="NCBI Taxonomy" id="29760"/>
    <lineage>
        <taxon>Eukaryota</taxon>
        <taxon>Viridiplantae</taxon>
        <taxon>Streptophyta</taxon>
        <taxon>Embryophyta</taxon>
        <taxon>Tracheophyta</taxon>
        <taxon>Spermatophyta</taxon>
        <taxon>Magnoliopsida</taxon>
        <taxon>eudicotyledons</taxon>
        <taxon>Gunneridae</taxon>
        <taxon>Pentapetalae</taxon>
        <taxon>rosids</taxon>
        <taxon>Vitales</taxon>
        <taxon>Vitaceae</taxon>
        <taxon>Viteae</taxon>
        <taxon>Vitis</taxon>
    </lineage>
</organism>
<protein>
    <submittedName>
        <fullName evidence="2">Uncharacterized protein</fullName>
    </submittedName>
</protein>
<evidence type="ECO:0000256" key="1">
    <source>
        <dbReference type="SAM" id="MobiDB-lite"/>
    </source>
</evidence>
<gene>
    <name evidence="2" type="ORF">CK203_006359</name>
</gene>